<gene>
    <name evidence="1" type="ORF">SCALOS_LOCUS8895</name>
</gene>
<sequence>DKYFLIQAKCYSKYIDSLYDKYKEFIKNLKEQPKEYIRIFLVGTYSKYSVLKTKEKSIAEILKEETKDIMNNSGHKIIICDDHELINIIKSGSNLEDENKEITFSRLRIFKLSEEKEHEFLLKLHGVIERKGEYRKLLAYLPSNTKFVRTRHQYEISEEIKKIGYAGFDFVDTKRRYVIRYEIRDELEYLERCVNDFVISLNIFSSNIKGIFIVPEKFYFDILRHI</sequence>
<accession>A0ACA9NI64</accession>
<proteinExistence type="predicted"/>
<protein>
    <submittedName>
        <fullName evidence="1">647_t:CDS:1</fullName>
    </submittedName>
</protein>
<dbReference type="EMBL" id="CAJVPM010025268">
    <property type="protein sequence ID" value="CAG8657232.1"/>
    <property type="molecule type" value="Genomic_DNA"/>
</dbReference>
<feature type="non-terminal residue" evidence="1">
    <location>
        <position position="226"/>
    </location>
</feature>
<organism evidence="1 2">
    <name type="scientific">Scutellospora calospora</name>
    <dbReference type="NCBI Taxonomy" id="85575"/>
    <lineage>
        <taxon>Eukaryota</taxon>
        <taxon>Fungi</taxon>
        <taxon>Fungi incertae sedis</taxon>
        <taxon>Mucoromycota</taxon>
        <taxon>Glomeromycotina</taxon>
        <taxon>Glomeromycetes</taxon>
        <taxon>Diversisporales</taxon>
        <taxon>Gigasporaceae</taxon>
        <taxon>Scutellospora</taxon>
    </lineage>
</organism>
<reference evidence="1" key="1">
    <citation type="submission" date="2021-06" db="EMBL/GenBank/DDBJ databases">
        <authorList>
            <person name="Kallberg Y."/>
            <person name="Tangrot J."/>
            <person name="Rosling A."/>
        </authorList>
    </citation>
    <scope>NUCLEOTIDE SEQUENCE</scope>
    <source>
        <strain evidence="1">AU212A</strain>
    </source>
</reference>
<dbReference type="Proteomes" id="UP000789860">
    <property type="component" value="Unassembled WGS sequence"/>
</dbReference>
<comment type="caution">
    <text evidence="1">The sequence shown here is derived from an EMBL/GenBank/DDBJ whole genome shotgun (WGS) entry which is preliminary data.</text>
</comment>
<name>A0ACA9NI64_9GLOM</name>
<evidence type="ECO:0000313" key="1">
    <source>
        <dbReference type="EMBL" id="CAG8657232.1"/>
    </source>
</evidence>
<evidence type="ECO:0000313" key="2">
    <source>
        <dbReference type="Proteomes" id="UP000789860"/>
    </source>
</evidence>
<keyword evidence="2" id="KW-1185">Reference proteome</keyword>
<feature type="non-terminal residue" evidence="1">
    <location>
        <position position="1"/>
    </location>
</feature>